<keyword evidence="2" id="KW-1185">Reference proteome</keyword>
<gene>
    <name evidence="1" type="ORF">FN846DRAFT_933771</name>
</gene>
<evidence type="ECO:0000313" key="2">
    <source>
        <dbReference type="Proteomes" id="UP000326924"/>
    </source>
</evidence>
<dbReference type="AlphaFoldDB" id="A0A5J5F674"/>
<dbReference type="EMBL" id="VXIS01000029">
    <property type="protein sequence ID" value="KAA8911992.1"/>
    <property type="molecule type" value="Genomic_DNA"/>
</dbReference>
<reference evidence="1 2" key="1">
    <citation type="submission" date="2019-09" db="EMBL/GenBank/DDBJ databases">
        <title>Draft genome of the ectomycorrhizal ascomycete Sphaerosporella brunnea.</title>
        <authorList>
            <consortium name="DOE Joint Genome Institute"/>
            <person name="Benucci G.M."/>
            <person name="Marozzi G."/>
            <person name="Antonielli L."/>
            <person name="Sanchez S."/>
            <person name="Marco P."/>
            <person name="Wang X."/>
            <person name="Falini L.B."/>
            <person name="Barry K."/>
            <person name="Haridas S."/>
            <person name="Lipzen A."/>
            <person name="Labutti K."/>
            <person name="Grigoriev I.V."/>
            <person name="Murat C."/>
            <person name="Martin F."/>
            <person name="Albertini E."/>
            <person name="Donnini D."/>
            <person name="Bonito G."/>
        </authorList>
    </citation>
    <scope>NUCLEOTIDE SEQUENCE [LARGE SCALE GENOMIC DNA]</scope>
    <source>
        <strain evidence="1 2">Sb_GMNB300</strain>
    </source>
</reference>
<evidence type="ECO:0000313" key="1">
    <source>
        <dbReference type="EMBL" id="KAA8911992.1"/>
    </source>
</evidence>
<dbReference type="InParanoid" id="A0A5J5F674"/>
<name>A0A5J5F674_9PEZI</name>
<sequence>MVPRADGSRTSLQWVHRTQVHCRFVAALIVLLQGYLQLPVQGAVISTMLGGCIINLEDPVMQSWDRQTPSPAADVWVLSSHFDHSFRTHGGTGQVEIKSHPPHSLYRSDLC</sequence>
<accession>A0A5J5F674</accession>
<organism evidence="1 2">
    <name type="scientific">Sphaerosporella brunnea</name>
    <dbReference type="NCBI Taxonomy" id="1250544"/>
    <lineage>
        <taxon>Eukaryota</taxon>
        <taxon>Fungi</taxon>
        <taxon>Dikarya</taxon>
        <taxon>Ascomycota</taxon>
        <taxon>Pezizomycotina</taxon>
        <taxon>Pezizomycetes</taxon>
        <taxon>Pezizales</taxon>
        <taxon>Pyronemataceae</taxon>
        <taxon>Sphaerosporella</taxon>
    </lineage>
</organism>
<comment type="caution">
    <text evidence="1">The sequence shown here is derived from an EMBL/GenBank/DDBJ whole genome shotgun (WGS) entry which is preliminary data.</text>
</comment>
<protein>
    <submittedName>
        <fullName evidence="1">Uncharacterized protein</fullName>
    </submittedName>
</protein>
<proteinExistence type="predicted"/>
<dbReference type="Proteomes" id="UP000326924">
    <property type="component" value="Unassembled WGS sequence"/>
</dbReference>